<keyword evidence="2 7" id="KW-0812">Transmembrane</keyword>
<dbReference type="SUPFAM" id="SSF161111">
    <property type="entry name" value="Cation efflux protein transmembrane domain-like"/>
    <property type="match status" value="1"/>
</dbReference>
<evidence type="ECO:0000256" key="4">
    <source>
        <dbReference type="ARBA" id="ARBA00022989"/>
    </source>
</evidence>
<comment type="caution">
    <text evidence="8">The sequence shown here is derived from an EMBL/GenBank/DDBJ whole genome shotgun (WGS) entry which is preliminary data.</text>
</comment>
<proteinExistence type="predicted"/>
<evidence type="ECO:0000256" key="2">
    <source>
        <dbReference type="ARBA" id="ARBA00022692"/>
    </source>
</evidence>
<feature type="transmembrane region" description="Helical" evidence="7">
    <location>
        <begin position="81"/>
        <end position="101"/>
    </location>
</feature>
<evidence type="ECO:0000313" key="9">
    <source>
        <dbReference type="Proteomes" id="UP001165060"/>
    </source>
</evidence>
<feature type="compositionally biased region" description="Basic and acidic residues" evidence="6">
    <location>
        <begin position="24"/>
        <end position="38"/>
    </location>
</feature>
<evidence type="ECO:0000256" key="6">
    <source>
        <dbReference type="SAM" id="MobiDB-lite"/>
    </source>
</evidence>
<organism evidence="8 9">
    <name type="scientific">Tetraparma gracilis</name>
    <dbReference type="NCBI Taxonomy" id="2962635"/>
    <lineage>
        <taxon>Eukaryota</taxon>
        <taxon>Sar</taxon>
        <taxon>Stramenopiles</taxon>
        <taxon>Ochrophyta</taxon>
        <taxon>Bolidophyceae</taxon>
        <taxon>Parmales</taxon>
        <taxon>Triparmaceae</taxon>
        <taxon>Tetraparma</taxon>
    </lineage>
</organism>
<dbReference type="InterPro" id="IPR050681">
    <property type="entry name" value="CDF/SLC30A"/>
</dbReference>
<keyword evidence="3" id="KW-0406">Ion transport</keyword>
<dbReference type="Gene3D" id="1.20.1510.10">
    <property type="entry name" value="Cation efflux protein transmembrane domain"/>
    <property type="match status" value="1"/>
</dbReference>
<evidence type="ECO:0000256" key="5">
    <source>
        <dbReference type="ARBA" id="ARBA00023136"/>
    </source>
</evidence>
<gene>
    <name evidence="8" type="ORF">TeGR_g214</name>
</gene>
<accession>A0ABQ6MNW0</accession>
<feature type="region of interest" description="Disordered" evidence="6">
    <location>
        <begin position="245"/>
        <end position="276"/>
    </location>
</feature>
<feature type="compositionally biased region" description="Basic and acidic residues" evidence="6">
    <location>
        <begin position="266"/>
        <end position="276"/>
    </location>
</feature>
<protein>
    <submittedName>
        <fullName evidence="8">Uncharacterized protein</fullName>
    </submittedName>
</protein>
<dbReference type="PANTHER" id="PTHR11562:SF17">
    <property type="entry name" value="RE54080P-RELATED"/>
    <property type="match status" value="1"/>
</dbReference>
<feature type="transmembrane region" description="Helical" evidence="7">
    <location>
        <begin position="213"/>
        <end position="237"/>
    </location>
</feature>
<evidence type="ECO:0000256" key="3">
    <source>
        <dbReference type="ARBA" id="ARBA00022906"/>
    </source>
</evidence>
<keyword evidence="3" id="KW-0862">Zinc</keyword>
<keyword evidence="3" id="KW-0813">Transport</keyword>
<dbReference type="InterPro" id="IPR027469">
    <property type="entry name" value="Cation_efflux_TMD_sf"/>
</dbReference>
<dbReference type="Proteomes" id="UP001165060">
    <property type="component" value="Unassembled WGS sequence"/>
</dbReference>
<keyword evidence="5 7" id="KW-0472">Membrane</keyword>
<evidence type="ECO:0000256" key="7">
    <source>
        <dbReference type="SAM" id="Phobius"/>
    </source>
</evidence>
<name>A0ABQ6MNW0_9STRA</name>
<dbReference type="EMBL" id="BRYB01000394">
    <property type="protein sequence ID" value="GMI29314.1"/>
    <property type="molecule type" value="Genomic_DNA"/>
</dbReference>
<feature type="region of interest" description="Disordered" evidence="6">
    <location>
        <begin position="1"/>
        <end position="40"/>
    </location>
</feature>
<comment type="subcellular location">
    <subcellularLocation>
        <location evidence="1">Membrane</location>
        <topology evidence="1">Multi-pass membrane protein</topology>
    </subcellularLocation>
</comment>
<evidence type="ECO:0000313" key="8">
    <source>
        <dbReference type="EMBL" id="GMI29314.1"/>
    </source>
</evidence>
<evidence type="ECO:0000256" key="1">
    <source>
        <dbReference type="ARBA" id="ARBA00004141"/>
    </source>
</evidence>
<reference evidence="8 9" key="1">
    <citation type="journal article" date="2023" name="Commun. Biol.">
        <title>Genome analysis of Parmales, the sister group of diatoms, reveals the evolutionary specialization of diatoms from phago-mixotrophs to photoautotrophs.</title>
        <authorList>
            <person name="Ban H."/>
            <person name="Sato S."/>
            <person name="Yoshikawa S."/>
            <person name="Yamada K."/>
            <person name="Nakamura Y."/>
            <person name="Ichinomiya M."/>
            <person name="Sato N."/>
            <person name="Blanc-Mathieu R."/>
            <person name="Endo H."/>
            <person name="Kuwata A."/>
            <person name="Ogata H."/>
        </authorList>
    </citation>
    <scope>NUCLEOTIDE SEQUENCE [LARGE SCALE GENOMIC DNA]</scope>
</reference>
<dbReference type="PANTHER" id="PTHR11562">
    <property type="entry name" value="CATION EFFLUX PROTEIN/ ZINC TRANSPORTER"/>
    <property type="match status" value="1"/>
</dbReference>
<keyword evidence="3" id="KW-0864">Zinc transport</keyword>
<sequence length="380" mass="41988">MINNNGANNGANQRSSSRASSRAESVDALREAVRDGERQISISSNRPATTILATDHMLDPNHDNKSSVWCGITVSGNSKTLLISTILFLSITTGQYFAAIIAHSISLKADCVSMLVDALSYIGNLFAECTPSPRAKKRLELAMSGVSFGLLLYFTSDFILESVANISHVMCLCGAEDDPNFDPIESANATVCHLDEPDAETPEVCEYEEDVNAYIVMFFALGGLLFDVLSLLAYKYFTNTEDQPKKKLAAGEEEDPNFHPHHHHLGDHPLEHRHGSDHAGHNVNMLSALMHVFSDLLRSTTTLIESIVLFQYPNIDSVRVDGWCALIVCSLIALGAIWSLLIWLKEVYRFCTKSEQEIEEEEQEAQHDHLASYRALGDTV</sequence>
<feature type="transmembrane region" description="Helical" evidence="7">
    <location>
        <begin position="323"/>
        <end position="344"/>
    </location>
</feature>
<keyword evidence="9" id="KW-1185">Reference proteome</keyword>
<feature type="compositionally biased region" description="Low complexity" evidence="6">
    <location>
        <begin position="1"/>
        <end position="23"/>
    </location>
</feature>
<keyword evidence="4 7" id="KW-1133">Transmembrane helix</keyword>